<dbReference type="InterPro" id="IPR029063">
    <property type="entry name" value="SAM-dependent_MTases_sf"/>
</dbReference>
<gene>
    <name evidence="2" type="ORF">XM38_029760</name>
</gene>
<dbReference type="Gene3D" id="3.40.50.150">
    <property type="entry name" value="Vaccinia Virus protein VP39"/>
    <property type="match status" value="1"/>
</dbReference>
<dbReference type="AlphaFoldDB" id="A0A1Z3HP31"/>
<evidence type="ECO:0000259" key="1">
    <source>
        <dbReference type="Pfam" id="PF08241"/>
    </source>
</evidence>
<dbReference type="CDD" id="cd02440">
    <property type="entry name" value="AdoMet_MTases"/>
    <property type="match status" value="1"/>
</dbReference>
<reference evidence="2 3" key="1">
    <citation type="journal article" date="2016" name="Biochim. Biophys. Acta">
        <title>Characterization of red-shifted phycobilisomes isolated from the chlorophyll f-containing cyanobacterium Halomicronema hongdechloris.</title>
        <authorList>
            <person name="Li Y."/>
            <person name="Lin Y."/>
            <person name="Garvey C.J."/>
            <person name="Birch D."/>
            <person name="Corkery R.W."/>
            <person name="Loughlin P.C."/>
            <person name="Scheer H."/>
            <person name="Willows R.D."/>
            <person name="Chen M."/>
        </authorList>
    </citation>
    <scope>NUCLEOTIDE SEQUENCE [LARGE SCALE GENOMIC DNA]</scope>
    <source>
        <strain evidence="2 3">C2206</strain>
    </source>
</reference>
<sequence length="317" mass="35535">MVAKLKPDWAGEDLLARLVNGLIQTKPLYAVMKRQARRVLIKTAEQKGVPWRQTCEQLAAIDTESLLSQVSNPTVTYPDYYQVPFHAYDQGNLCWQAAYEAAPATYAMALRVWPKESLTWQAAQARLRGSFHQVLAEHGPEAVQDILDIGCSVGISTVTLHRFYQGRQSQPVRTVGLDLSPYMLAVAKLQDQQQDIAQWLHAPAEATGLPDNAFDLITLQFVVHELPRQATQAIFKEVLRLLRPQGALALVDNNPRSPVIQNLPPVLFTLMKSTEPWSDDYYTFDLERALSQIGFDPPVTVASDPRHRTIVARKPTA</sequence>
<name>A0A1Z3HP31_9CYAN</name>
<dbReference type="SUPFAM" id="SSF53335">
    <property type="entry name" value="S-adenosyl-L-methionine-dependent methyltransferases"/>
    <property type="match status" value="1"/>
</dbReference>
<dbReference type="InterPro" id="IPR013216">
    <property type="entry name" value="Methyltransf_11"/>
</dbReference>
<dbReference type="KEGG" id="hhg:XM38_029760"/>
<dbReference type="PANTHER" id="PTHR42912">
    <property type="entry name" value="METHYLTRANSFERASE"/>
    <property type="match status" value="1"/>
</dbReference>
<organism evidence="2 3">
    <name type="scientific">Halomicronema hongdechloris C2206</name>
    <dbReference type="NCBI Taxonomy" id="1641165"/>
    <lineage>
        <taxon>Bacteria</taxon>
        <taxon>Bacillati</taxon>
        <taxon>Cyanobacteriota</taxon>
        <taxon>Cyanophyceae</taxon>
        <taxon>Nodosilineales</taxon>
        <taxon>Nodosilineaceae</taxon>
        <taxon>Halomicronema</taxon>
    </lineage>
</organism>
<dbReference type="PANTHER" id="PTHR42912:SF80">
    <property type="entry name" value="METHYLTRANSFERASE DOMAIN-CONTAINING PROTEIN"/>
    <property type="match status" value="1"/>
</dbReference>
<feature type="domain" description="Methyltransferase type 11" evidence="1">
    <location>
        <begin position="147"/>
        <end position="249"/>
    </location>
</feature>
<protein>
    <submittedName>
        <fullName evidence="2">2-methyl-6-phytyl-1,4-hydroquinone methyltransferase</fullName>
    </submittedName>
</protein>
<keyword evidence="3" id="KW-1185">Reference proteome</keyword>
<proteinExistence type="predicted"/>
<keyword evidence="2" id="KW-0808">Transferase</keyword>
<evidence type="ECO:0000313" key="3">
    <source>
        <dbReference type="Proteomes" id="UP000191901"/>
    </source>
</evidence>
<dbReference type="OrthoDB" id="505670at2"/>
<dbReference type="RefSeq" id="WP_088430208.1">
    <property type="nucleotide sequence ID" value="NZ_CP021983.2"/>
</dbReference>
<dbReference type="EMBL" id="CP021983">
    <property type="protein sequence ID" value="ASC72022.1"/>
    <property type="molecule type" value="Genomic_DNA"/>
</dbReference>
<dbReference type="GO" id="GO:0008757">
    <property type="term" value="F:S-adenosylmethionine-dependent methyltransferase activity"/>
    <property type="evidence" value="ECO:0007669"/>
    <property type="project" value="InterPro"/>
</dbReference>
<dbReference type="Pfam" id="PF08241">
    <property type="entry name" value="Methyltransf_11"/>
    <property type="match status" value="1"/>
</dbReference>
<dbReference type="STRING" id="1641165.XM38_08765"/>
<evidence type="ECO:0000313" key="2">
    <source>
        <dbReference type="EMBL" id="ASC72022.1"/>
    </source>
</evidence>
<dbReference type="InterPro" id="IPR050508">
    <property type="entry name" value="Methyltransf_Superfamily"/>
</dbReference>
<dbReference type="Proteomes" id="UP000191901">
    <property type="component" value="Chromosome"/>
</dbReference>
<accession>A0A1Z3HP31</accession>
<dbReference type="GO" id="GO:0032259">
    <property type="term" value="P:methylation"/>
    <property type="evidence" value="ECO:0007669"/>
    <property type="project" value="UniProtKB-KW"/>
</dbReference>
<keyword evidence="2" id="KW-0489">Methyltransferase</keyword>